<dbReference type="GeneTree" id="ENSGT01150000287038"/>
<dbReference type="PROSITE" id="PS50835">
    <property type="entry name" value="IG_LIKE"/>
    <property type="match status" value="1"/>
</dbReference>
<dbReference type="GO" id="GO:0071222">
    <property type="term" value="P:cellular response to lipopolysaccharide"/>
    <property type="evidence" value="ECO:0007669"/>
    <property type="project" value="TreeGrafter"/>
</dbReference>
<dbReference type="InterPro" id="IPR007110">
    <property type="entry name" value="Ig-like_dom"/>
</dbReference>
<dbReference type="SMART" id="SM00409">
    <property type="entry name" value="IG"/>
    <property type="match status" value="1"/>
</dbReference>
<keyword evidence="2" id="KW-1003">Cell membrane</keyword>
<keyword evidence="4" id="KW-0732">Signal</keyword>
<dbReference type="GO" id="GO:0006955">
    <property type="term" value="P:immune response"/>
    <property type="evidence" value="ECO:0007669"/>
    <property type="project" value="TreeGrafter"/>
</dbReference>
<dbReference type="Ensembl" id="ENSACIT00000017506.1">
    <property type="protein sequence ID" value="ENSACIP00000017041.1"/>
    <property type="gene ID" value="ENSACIG00000013293.1"/>
</dbReference>
<dbReference type="GO" id="GO:0007166">
    <property type="term" value="P:cell surface receptor signaling pathway"/>
    <property type="evidence" value="ECO:0007669"/>
    <property type="project" value="TreeGrafter"/>
</dbReference>
<dbReference type="PANTHER" id="PTHR25466:SF9">
    <property type="entry name" value="FIBRONECTIN TYPE-III DOMAIN-CONTAINING PROTEIN"/>
    <property type="match status" value="1"/>
</dbReference>
<keyword evidence="3" id="KW-0812">Transmembrane</keyword>
<comment type="subcellular location">
    <subcellularLocation>
        <location evidence="1">Cell membrane</location>
        <topology evidence="1">Single-pass type I membrane protein</topology>
    </subcellularLocation>
</comment>
<keyword evidence="7" id="KW-1015">Disulfide bond</keyword>
<proteinExistence type="predicted"/>
<dbReference type="GO" id="GO:0031295">
    <property type="term" value="P:T cell costimulation"/>
    <property type="evidence" value="ECO:0007669"/>
    <property type="project" value="TreeGrafter"/>
</dbReference>
<dbReference type="GO" id="GO:0009897">
    <property type="term" value="C:external side of plasma membrane"/>
    <property type="evidence" value="ECO:0007669"/>
    <property type="project" value="TreeGrafter"/>
</dbReference>
<keyword evidence="9" id="KW-0325">Glycoprotein</keyword>
<dbReference type="Gene3D" id="2.60.40.10">
    <property type="entry name" value="Immunoglobulins"/>
    <property type="match status" value="1"/>
</dbReference>
<evidence type="ECO:0000256" key="6">
    <source>
        <dbReference type="ARBA" id="ARBA00023136"/>
    </source>
</evidence>
<dbReference type="AlphaFoldDB" id="A0A3Q0S249"/>
<evidence type="ECO:0000256" key="1">
    <source>
        <dbReference type="ARBA" id="ARBA00004251"/>
    </source>
</evidence>
<evidence type="ECO:0000256" key="8">
    <source>
        <dbReference type="ARBA" id="ARBA00023170"/>
    </source>
</evidence>
<dbReference type="Proteomes" id="UP000261340">
    <property type="component" value="Unplaced"/>
</dbReference>
<name>A0A3Q0S249_AMPCI</name>
<evidence type="ECO:0000256" key="10">
    <source>
        <dbReference type="ARBA" id="ARBA00023319"/>
    </source>
</evidence>
<evidence type="ECO:0000313" key="12">
    <source>
        <dbReference type="Ensembl" id="ENSACIP00000017041.1"/>
    </source>
</evidence>
<protein>
    <recommendedName>
        <fullName evidence="11">Ig-like domain-containing protein</fullName>
    </recommendedName>
</protein>
<dbReference type="GO" id="GO:0042102">
    <property type="term" value="P:positive regulation of T cell proliferation"/>
    <property type="evidence" value="ECO:0007669"/>
    <property type="project" value="TreeGrafter"/>
</dbReference>
<keyword evidence="8" id="KW-0675">Receptor</keyword>
<evidence type="ECO:0000256" key="9">
    <source>
        <dbReference type="ARBA" id="ARBA00023180"/>
    </source>
</evidence>
<feature type="domain" description="Ig-like" evidence="11">
    <location>
        <begin position="43"/>
        <end position="171"/>
    </location>
</feature>
<evidence type="ECO:0000256" key="5">
    <source>
        <dbReference type="ARBA" id="ARBA00022989"/>
    </source>
</evidence>
<dbReference type="InterPro" id="IPR013783">
    <property type="entry name" value="Ig-like_fold"/>
</dbReference>
<dbReference type="InterPro" id="IPR003599">
    <property type="entry name" value="Ig_sub"/>
</dbReference>
<evidence type="ECO:0000259" key="11">
    <source>
        <dbReference type="PROSITE" id="PS50835"/>
    </source>
</evidence>
<evidence type="ECO:0000256" key="7">
    <source>
        <dbReference type="ARBA" id="ARBA00023157"/>
    </source>
</evidence>
<dbReference type="InterPro" id="IPR003598">
    <property type="entry name" value="Ig_sub2"/>
</dbReference>
<dbReference type="PANTHER" id="PTHR25466">
    <property type="entry name" value="T-LYMPHOCYTE ACTIVATION ANTIGEN"/>
    <property type="match status" value="1"/>
</dbReference>
<dbReference type="InterPro" id="IPR051713">
    <property type="entry name" value="T-cell_Activation_Regulation"/>
</dbReference>
<dbReference type="InterPro" id="IPR036179">
    <property type="entry name" value="Ig-like_dom_sf"/>
</dbReference>
<keyword evidence="13" id="KW-1185">Reference proteome</keyword>
<keyword evidence="6" id="KW-0472">Membrane</keyword>
<dbReference type="SUPFAM" id="SSF48726">
    <property type="entry name" value="Immunoglobulin"/>
    <property type="match status" value="1"/>
</dbReference>
<evidence type="ECO:0000256" key="4">
    <source>
        <dbReference type="ARBA" id="ARBA00022729"/>
    </source>
</evidence>
<dbReference type="SMART" id="SM00408">
    <property type="entry name" value="IGc2"/>
    <property type="match status" value="1"/>
</dbReference>
<sequence length="218" mass="24850">MLRNEPVFPQHFVNCCEHGRRSTQTWENTLPFLCCKYVLGSKPNYCSICVQHRGKHRQRLEQDDKYALSITAVPGQDVTLTCRAPNSDPITAVKWSRTDVEPEYDVFYLNEQSLQEYRHPSSASRVDLQDRQMKDGDASVILKNVTINDAGTYECRIVQGGANRWKRANLDIYPFSILYLSVADAPGDCTLTFNLSALCCFLFQSRKPSQLSLDRTSL</sequence>
<evidence type="ECO:0000313" key="13">
    <source>
        <dbReference type="Proteomes" id="UP000261340"/>
    </source>
</evidence>
<dbReference type="InterPro" id="IPR013106">
    <property type="entry name" value="Ig_V-set"/>
</dbReference>
<evidence type="ECO:0000256" key="3">
    <source>
        <dbReference type="ARBA" id="ARBA00022692"/>
    </source>
</evidence>
<keyword evidence="10" id="KW-0393">Immunoglobulin domain</keyword>
<accession>A0A3Q0S249</accession>
<dbReference type="OMA" id="WENTLPF"/>
<keyword evidence="5" id="KW-1133">Transmembrane helix</keyword>
<dbReference type="GO" id="GO:0042130">
    <property type="term" value="P:negative regulation of T cell proliferation"/>
    <property type="evidence" value="ECO:0007669"/>
    <property type="project" value="TreeGrafter"/>
</dbReference>
<reference evidence="12" key="1">
    <citation type="submission" date="2025-08" db="UniProtKB">
        <authorList>
            <consortium name="Ensembl"/>
        </authorList>
    </citation>
    <scope>IDENTIFICATION</scope>
</reference>
<dbReference type="Pfam" id="PF07686">
    <property type="entry name" value="V-set"/>
    <property type="match status" value="1"/>
</dbReference>
<organism evidence="12 13">
    <name type="scientific">Amphilophus citrinellus</name>
    <name type="common">Midas cichlid</name>
    <name type="synonym">Cichlasoma citrinellum</name>
    <dbReference type="NCBI Taxonomy" id="61819"/>
    <lineage>
        <taxon>Eukaryota</taxon>
        <taxon>Metazoa</taxon>
        <taxon>Chordata</taxon>
        <taxon>Craniata</taxon>
        <taxon>Vertebrata</taxon>
        <taxon>Euteleostomi</taxon>
        <taxon>Actinopterygii</taxon>
        <taxon>Neopterygii</taxon>
        <taxon>Teleostei</taxon>
        <taxon>Neoteleostei</taxon>
        <taxon>Acanthomorphata</taxon>
        <taxon>Ovalentaria</taxon>
        <taxon>Cichlomorphae</taxon>
        <taxon>Cichliformes</taxon>
        <taxon>Cichlidae</taxon>
        <taxon>New World cichlids</taxon>
        <taxon>Cichlasomatinae</taxon>
        <taxon>Heroini</taxon>
        <taxon>Amphilophus</taxon>
    </lineage>
</organism>
<evidence type="ECO:0000256" key="2">
    <source>
        <dbReference type="ARBA" id="ARBA00022475"/>
    </source>
</evidence>
<reference evidence="12" key="2">
    <citation type="submission" date="2025-09" db="UniProtKB">
        <authorList>
            <consortium name="Ensembl"/>
        </authorList>
    </citation>
    <scope>IDENTIFICATION</scope>
</reference>